<dbReference type="GO" id="GO:0000160">
    <property type="term" value="P:phosphorelay signal transduction system"/>
    <property type="evidence" value="ECO:0007669"/>
    <property type="project" value="InterPro"/>
</dbReference>
<feature type="domain" description="Response regulatory" evidence="2">
    <location>
        <begin position="12"/>
        <end position="145"/>
    </location>
</feature>
<evidence type="ECO:0000259" key="2">
    <source>
        <dbReference type="PROSITE" id="PS50110"/>
    </source>
</evidence>
<sequence>MYTLYGNLHSLRILVVDDKETWADLIKSDIQITLECHVHIVTDLNSAMHKVVQWKPHIIFLDIHIPLGDWKPVPKLQTKYDLTQQSFAFCEQVVSSRKLPNTILIMMSVDNQEQYIALAKKAGARHYFDKSENFVEFFEGILKRYSLNVERCNQRTDSQQF</sequence>
<dbReference type="SMART" id="SM00448">
    <property type="entry name" value="REC"/>
    <property type="match status" value="1"/>
</dbReference>
<evidence type="ECO:0000313" key="4">
    <source>
        <dbReference type="Proteomes" id="UP000034543"/>
    </source>
</evidence>
<evidence type="ECO:0000256" key="1">
    <source>
        <dbReference type="PROSITE-ProRule" id="PRU00169"/>
    </source>
</evidence>
<comment type="caution">
    <text evidence="3">The sequence shown here is derived from an EMBL/GenBank/DDBJ whole genome shotgun (WGS) entry which is preliminary data.</text>
</comment>
<name>A0A0G1CI23_9BACT</name>
<proteinExistence type="predicted"/>
<gene>
    <name evidence="3" type="ORF">UV59_C0010G0003</name>
</gene>
<dbReference type="AlphaFoldDB" id="A0A0G1CI23"/>
<reference evidence="3 4" key="1">
    <citation type="journal article" date="2015" name="Nature">
        <title>rRNA introns, odd ribosomes, and small enigmatic genomes across a large radiation of phyla.</title>
        <authorList>
            <person name="Brown C.T."/>
            <person name="Hug L.A."/>
            <person name="Thomas B.C."/>
            <person name="Sharon I."/>
            <person name="Castelle C.J."/>
            <person name="Singh A."/>
            <person name="Wilkins M.J."/>
            <person name="Williams K.H."/>
            <person name="Banfield J.F."/>
        </authorList>
    </citation>
    <scope>NUCLEOTIDE SEQUENCE [LARGE SCALE GENOMIC DNA]</scope>
</reference>
<protein>
    <recommendedName>
        <fullName evidence="2">Response regulatory domain-containing protein</fullName>
    </recommendedName>
</protein>
<feature type="modified residue" description="4-aspartylphosphate" evidence="1">
    <location>
        <position position="62"/>
    </location>
</feature>
<dbReference type="Gene3D" id="3.40.50.2300">
    <property type="match status" value="1"/>
</dbReference>
<accession>A0A0G1CI23</accession>
<dbReference type="EMBL" id="LCFB01000010">
    <property type="protein sequence ID" value="KKS85132.1"/>
    <property type="molecule type" value="Genomic_DNA"/>
</dbReference>
<dbReference type="PROSITE" id="PS50110">
    <property type="entry name" value="RESPONSE_REGULATORY"/>
    <property type="match status" value="1"/>
</dbReference>
<keyword evidence="1" id="KW-0597">Phosphoprotein</keyword>
<dbReference type="CDD" id="cd00156">
    <property type="entry name" value="REC"/>
    <property type="match status" value="1"/>
</dbReference>
<organism evidence="3 4">
    <name type="scientific">Candidatus Gottesmanbacteria bacterium GW2011_GWA1_43_11</name>
    <dbReference type="NCBI Taxonomy" id="1618436"/>
    <lineage>
        <taxon>Bacteria</taxon>
        <taxon>Candidatus Gottesmaniibacteriota</taxon>
    </lineage>
</organism>
<dbReference type="InterPro" id="IPR001789">
    <property type="entry name" value="Sig_transdc_resp-reg_receiver"/>
</dbReference>
<dbReference type="SUPFAM" id="SSF52172">
    <property type="entry name" value="CheY-like"/>
    <property type="match status" value="1"/>
</dbReference>
<evidence type="ECO:0000313" key="3">
    <source>
        <dbReference type="EMBL" id="KKS85132.1"/>
    </source>
</evidence>
<dbReference type="Proteomes" id="UP000034543">
    <property type="component" value="Unassembled WGS sequence"/>
</dbReference>
<dbReference type="InterPro" id="IPR011006">
    <property type="entry name" value="CheY-like_superfamily"/>
</dbReference>
<dbReference type="STRING" id="1618436.UV59_C0010G0003"/>